<accession>A0A7W6RTI0</accession>
<dbReference type="EMBL" id="JACIGM010000018">
    <property type="protein sequence ID" value="MBB4278367.1"/>
    <property type="molecule type" value="Genomic_DNA"/>
</dbReference>
<name>A0A7W6RTI0_9HYPH</name>
<sequence>MNPPSEPPITCAFSTAAGFGPRKRSLNPKVVRQTGGFELGGMSYIPIVICDYPISMPHKFFGQTVRVFRYLSSNALHNQYRTIFRITHAFVGDTDTVGGNGTVRCIGFSLVCPPFRCHCEIPRKSISAIYHGAGAT</sequence>
<protein>
    <submittedName>
        <fullName evidence="1">Uncharacterized protein</fullName>
    </submittedName>
</protein>
<evidence type="ECO:0000313" key="2">
    <source>
        <dbReference type="Proteomes" id="UP000533641"/>
    </source>
</evidence>
<dbReference type="Proteomes" id="UP000533641">
    <property type="component" value="Unassembled WGS sequence"/>
</dbReference>
<reference evidence="1 2" key="1">
    <citation type="submission" date="2020-08" db="EMBL/GenBank/DDBJ databases">
        <title>Genomic Encyclopedia of Type Strains, Phase IV (KMG-V): Genome sequencing to study the core and pangenomes of soil and plant-associated prokaryotes.</title>
        <authorList>
            <person name="Whitman W."/>
        </authorList>
    </citation>
    <scope>NUCLEOTIDE SEQUENCE [LARGE SCALE GENOMIC DNA]</scope>
    <source>
        <strain evidence="1 2">SEMIA 402</strain>
    </source>
</reference>
<organism evidence="1 2">
    <name type="scientific">Rhizobium mongolense</name>
    <dbReference type="NCBI Taxonomy" id="57676"/>
    <lineage>
        <taxon>Bacteria</taxon>
        <taxon>Pseudomonadati</taxon>
        <taxon>Pseudomonadota</taxon>
        <taxon>Alphaproteobacteria</taxon>
        <taxon>Hyphomicrobiales</taxon>
        <taxon>Rhizobiaceae</taxon>
        <taxon>Rhizobium/Agrobacterium group</taxon>
        <taxon>Rhizobium</taxon>
    </lineage>
</organism>
<comment type="caution">
    <text evidence="1">The sequence shown here is derived from an EMBL/GenBank/DDBJ whole genome shotgun (WGS) entry which is preliminary data.</text>
</comment>
<dbReference type="AlphaFoldDB" id="A0A7W6RTI0"/>
<gene>
    <name evidence="1" type="ORF">GGE12_006178</name>
</gene>
<evidence type="ECO:0000313" key="1">
    <source>
        <dbReference type="EMBL" id="MBB4278367.1"/>
    </source>
</evidence>
<proteinExistence type="predicted"/>